<dbReference type="SUPFAM" id="SSF53850">
    <property type="entry name" value="Periplasmic binding protein-like II"/>
    <property type="match status" value="1"/>
</dbReference>
<dbReference type="InterPro" id="IPR050950">
    <property type="entry name" value="HTH-type_LysR_regulators"/>
</dbReference>
<keyword evidence="2" id="KW-0805">Transcription regulation</keyword>
<evidence type="ECO:0000259" key="5">
    <source>
        <dbReference type="PROSITE" id="PS50931"/>
    </source>
</evidence>
<dbReference type="PROSITE" id="PS50931">
    <property type="entry name" value="HTH_LYSR"/>
    <property type="match status" value="1"/>
</dbReference>
<dbReference type="InterPro" id="IPR000847">
    <property type="entry name" value="LysR_HTH_N"/>
</dbReference>
<dbReference type="Pfam" id="PF00126">
    <property type="entry name" value="HTH_1"/>
    <property type="match status" value="1"/>
</dbReference>
<dbReference type="PANTHER" id="PTHR30419:SF2">
    <property type="entry name" value="LYSR FAMILY TRANSCRIPTIONAL REGULATOR"/>
    <property type="match status" value="1"/>
</dbReference>
<comment type="caution">
    <text evidence="6">The sequence shown here is derived from an EMBL/GenBank/DDBJ whole genome shotgun (WGS) entry which is preliminary data.</text>
</comment>
<proteinExistence type="inferred from homology"/>
<dbReference type="InterPro" id="IPR005119">
    <property type="entry name" value="LysR_subst-bd"/>
</dbReference>
<dbReference type="Gene3D" id="3.40.190.290">
    <property type="match status" value="1"/>
</dbReference>
<dbReference type="EMBL" id="JAMYBS010000001">
    <property type="protein sequence ID" value="MCO7543232.1"/>
    <property type="molecule type" value="Genomic_DNA"/>
</dbReference>
<dbReference type="RefSeq" id="WP_253162027.1">
    <property type="nucleotide sequence ID" value="NZ_JAMYBS010000001.1"/>
</dbReference>
<keyword evidence="4" id="KW-0804">Transcription</keyword>
<comment type="similarity">
    <text evidence="1">Belongs to the LysR transcriptional regulatory family.</text>
</comment>
<sequence>MRLDLADLHLFLCVADAGSITQGAARANLALASVSARLRSIEADAGIALLERHPRGVITTEAGEALAHHARLMLRQQALLKDELQDFATGTRGTLHLYTNTAALTEFLPSRLAPWLADRPRLHVELKERTSSDIVRTVAAGLTEAGIVSDAIDAQGLQLQPVAKDRLALIAPAGHPLAYRSRVHFAEVLDEPFVGLAAGSALQDHIEEHARAAGRSLTLRIRMKTFEGQCEMVAHGVGLGIVPQCVASRYRRRHGYRTIALADDRAHRHLCLCFRDWETLSSPMQSLLVHLGARTGP</sequence>
<evidence type="ECO:0000256" key="3">
    <source>
        <dbReference type="ARBA" id="ARBA00023125"/>
    </source>
</evidence>
<dbReference type="InterPro" id="IPR036388">
    <property type="entry name" value="WH-like_DNA-bd_sf"/>
</dbReference>
<keyword evidence="3" id="KW-0238">DNA-binding</keyword>
<dbReference type="SUPFAM" id="SSF46785">
    <property type="entry name" value="Winged helix' DNA-binding domain"/>
    <property type="match status" value="1"/>
</dbReference>
<feature type="domain" description="HTH lysR-type" evidence="5">
    <location>
        <begin position="3"/>
        <end position="60"/>
    </location>
</feature>
<organism evidence="6 7">
    <name type="scientific">Stutzerimonas nitrititolerans</name>
    <dbReference type="NCBI Taxonomy" id="2482751"/>
    <lineage>
        <taxon>Bacteria</taxon>
        <taxon>Pseudomonadati</taxon>
        <taxon>Pseudomonadota</taxon>
        <taxon>Gammaproteobacteria</taxon>
        <taxon>Pseudomonadales</taxon>
        <taxon>Pseudomonadaceae</taxon>
        <taxon>Stutzerimonas</taxon>
    </lineage>
</organism>
<dbReference type="InterPro" id="IPR036390">
    <property type="entry name" value="WH_DNA-bd_sf"/>
</dbReference>
<gene>
    <name evidence="6" type="ORF">NJF43_00480</name>
</gene>
<evidence type="ECO:0000256" key="2">
    <source>
        <dbReference type="ARBA" id="ARBA00023015"/>
    </source>
</evidence>
<evidence type="ECO:0000256" key="1">
    <source>
        <dbReference type="ARBA" id="ARBA00009437"/>
    </source>
</evidence>
<protein>
    <submittedName>
        <fullName evidence="6">LysR family transcriptional regulator</fullName>
    </submittedName>
</protein>
<dbReference type="Gene3D" id="1.10.10.10">
    <property type="entry name" value="Winged helix-like DNA-binding domain superfamily/Winged helix DNA-binding domain"/>
    <property type="match status" value="1"/>
</dbReference>
<evidence type="ECO:0000256" key="4">
    <source>
        <dbReference type="ARBA" id="ARBA00023163"/>
    </source>
</evidence>
<dbReference type="Pfam" id="PF03466">
    <property type="entry name" value="LysR_substrate"/>
    <property type="match status" value="1"/>
</dbReference>
<dbReference type="GO" id="GO:0005829">
    <property type="term" value="C:cytosol"/>
    <property type="evidence" value="ECO:0007669"/>
    <property type="project" value="TreeGrafter"/>
</dbReference>
<name>A0AA41WDD0_9GAMM</name>
<dbReference type="PANTHER" id="PTHR30419">
    <property type="entry name" value="HTH-TYPE TRANSCRIPTIONAL REGULATOR YBHD"/>
    <property type="match status" value="1"/>
</dbReference>
<dbReference type="GO" id="GO:0003677">
    <property type="term" value="F:DNA binding"/>
    <property type="evidence" value="ECO:0007669"/>
    <property type="project" value="UniProtKB-KW"/>
</dbReference>
<dbReference type="Proteomes" id="UP001165292">
    <property type="component" value="Unassembled WGS sequence"/>
</dbReference>
<evidence type="ECO:0000313" key="6">
    <source>
        <dbReference type="EMBL" id="MCO7543232.1"/>
    </source>
</evidence>
<evidence type="ECO:0000313" key="7">
    <source>
        <dbReference type="Proteomes" id="UP001165292"/>
    </source>
</evidence>
<accession>A0AA41WDD0</accession>
<reference evidence="6" key="1">
    <citation type="submission" date="2022-06" db="EMBL/GenBank/DDBJ databases">
        <title>Detection of beta-lactamases in bacteria of animal origin.</title>
        <authorList>
            <person name="Mlynarcik P."/>
            <person name="Zdarska V."/>
            <person name="Chudobova H."/>
            <person name="Prochazkova P."/>
            <person name="Hricova K."/>
            <person name="Mezerova K."/>
            <person name="Bardon J."/>
            <person name="Dolejska M."/>
            <person name="Sukkar I."/>
            <person name="Kolar M."/>
        </authorList>
    </citation>
    <scope>NUCLEOTIDE SEQUENCE</scope>
    <source>
        <strain evidence="6">S 300-3</strain>
    </source>
</reference>
<dbReference type="CDD" id="cd08421">
    <property type="entry name" value="PBP2_LTTR_like_1"/>
    <property type="match status" value="1"/>
</dbReference>
<dbReference type="AlphaFoldDB" id="A0AA41WDD0"/>
<dbReference type="GO" id="GO:0003700">
    <property type="term" value="F:DNA-binding transcription factor activity"/>
    <property type="evidence" value="ECO:0007669"/>
    <property type="project" value="InterPro"/>
</dbReference>